<dbReference type="GO" id="GO:0005524">
    <property type="term" value="F:ATP binding"/>
    <property type="evidence" value="ECO:0007669"/>
    <property type="project" value="UniProtKB-KW"/>
</dbReference>
<keyword evidence="5" id="KW-0648">Protein biosynthesis</keyword>
<keyword evidence="2" id="KW-0436">Ligase</keyword>
<evidence type="ECO:0000256" key="4">
    <source>
        <dbReference type="ARBA" id="ARBA00022840"/>
    </source>
</evidence>
<dbReference type="AlphaFoldDB" id="X1AVN7"/>
<dbReference type="GO" id="GO:0004823">
    <property type="term" value="F:leucine-tRNA ligase activity"/>
    <property type="evidence" value="ECO:0007669"/>
    <property type="project" value="InterPro"/>
</dbReference>
<protein>
    <submittedName>
        <fullName evidence="7">Uncharacterized protein</fullName>
    </submittedName>
</protein>
<accession>X1AVN7</accession>
<dbReference type="EMBL" id="BART01017299">
    <property type="protein sequence ID" value="GAG76293.1"/>
    <property type="molecule type" value="Genomic_DNA"/>
</dbReference>
<sequence length="300" mass="34499">KDVEILEKFKGVDLIGKKVKSIDGTRDLLILPGDFVDTKVATGVVYSVPAHAPYDYVALLDLQKNKVAIKEFKLNSEEIKKIEPIQIIDLLDFKDFPAKVYCEKYDVHTQTDFEKLDKATAENYKVEFYSGILNDKCGKYKGMKVNEAVVKVIDDLIEDEKADKIFLPVTKDLKCKCGKEILVSILSDQWFLNFNAGDWKQKASKCLSNMEIVPKKYRKNFEHVFSWLEKRPCARKRGLGTQLPFDTNWIIESLSDSTIYMSFYTIIHLIKKHDLKPEQLTPAFFDYVLLNMGDIKSLST</sequence>
<dbReference type="GO" id="GO:0006429">
    <property type="term" value="P:leucyl-tRNA aminoacylation"/>
    <property type="evidence" value="ECO:0007669"/>
    <property type="project" value="InterPro"/>
</dbReference>
<evidence type="ECO:0000256" key="3">
    <source>
        <dbReference type="ARBA" id="ARBA00022741"/>
    </source>
</evidence>
<evidence type="ECO:0000256" key="5">
    <source>
        <dbReference type="ARBA" id="ARBA00022917"/>
    </source>
</evidence>
<keyword evidence="4" id="KW-0067">ATP-binding</keyword>
<dbReference type="GO" id="GO:0002161">
    <property type="term" value="F:aminoacyl-tRNA deacylase activity"/>
    <property type="evidence" value="ECO:0007669"/>
    <property type="project" value="InterPro"/>
</dbReference>
<keyword evidence="6" id="KW-0030">Aminoacyl-tRNA synthetase</keyword>
<dbReference type="PANTHER" id="PTHR45794">
    <property type="entry name" value="LEUCYL-TRNA SYNTHETASE"/>
    <property type="match status" value="1"/>
</dbReference>
<dbReference type="InterPro" id="IPR014729">
    <property type="entry name" value="Rossmann-like_a/b/a_fold"/>
</dbReference>
<feature type="non-terminal residue" evidence="7">
    <location>
        <position position="1"/>
    </location>
</feature>
<evidence type="ECO:0000256" key="6">
    <source>
        <dbReference type="ARBA" id="ARBA00023146"/>
    </source>
</evidence>
<evidence type="ECO:0000256" key="2">
    <source>
        <dbReference type="ARBA" id="ARBA00022598"/>
    </source>
</evidence>
<dbReference type="SUPFAM" id="SSF50677">
    <property type="entry name" value="ValRS/IleRS/LeuRS editing domain"/>
    <property type="match status" value="1"/>
</dbReference>
<gene>
    <name evidence="7" type="ORF">S01H4_32976</name>
</gene>
<comment type="similarity">
    <text evidence="1">Belongs to the class-I aminoacyl-tRNA synthetase family.</text>
</comment>
<reference evidence="7" key="1">
    <citation type="journal article" date="2014" name="Front. Microbiol.">
        <title>High frequency of phylogenetically diverse reductive dehalogenase-homologous genes in deep subseafloor sedimentary metagenomes.</title>
        <authorList>
            <person name="Kawai M."/>
            <person name="Futagami T."/>
            <person name="Toyoda A."/>
            <person name="Takaki Y."/>
            <person name="Nishi S."/>
            <person name="Hori S."/>
            <person name="Arai W."/>
            <person name="Tsubouchi T."/>
            <person name="Morono Y."/>
            <person name="Uchiyama I."/>
            <person name="Ito T."/>
            <person name="Fujiyama A."/>
            <person name="Inagaki F."/>
            <person name="Takami H."/>
        </authorList>
    </citation>
    <scope>NUCLEOTIDE SEQUENCE</scope>
    <source>
        <strain evidence="7">Expedition CK06-06</strain>
    </source>
</reference>
<dbReference type="SUPFAM" id="SSF52374">
    <property type="entry name" value="Nucleotidylyl transferase"/>
    <property type="match status" value="1"/>
</dbReference>
<dbReference type="PANTHER" id="PTHR45794:SF1">
    <property type="entry name" value="LEUCINE--TRNA LIGASE, CYTOPLASMIC"/>
    <property type="match status" value="1"/>
</dbReference>
<keyword evidence="3" id="KW-0547">Nucleotide-binding</keyword>
<name>X1AVN7_9ZZZZ</name>
<dbReference type="InterPro" id="IPR009008">
    <property type="entry name" value="Val/Leu/Ile-tRNA-synth_edit"/>
</dbReference>
<proteinExistence type="inferred from homology"/>
<comment type="caution">
    <text evidence="7">The sequence shown here is derived from an EMBL/GenBank/DDBJ whole genome shotgun (WGS) entry which is preliminary data.</text>
</comment>
<dbReference type="Gene3D" id="3.40.50.620">
    <property type="entry name" value="HUPs"/>
    <property type="match status" value="1"/>
</dbReference>
<evidence type="ECO:0000256" key="1">
    <source>
        <dbReference type="ARBA" id="ARBA00005594"/>
    </source>
</evidence>
<evidence type="ECO:0000313" key="7">
    <source>
        <dbReference type="EMBL" id="GAG76293.1"/>
    </source>
</evidence>
<feature type="non-terminal residue" evidence="7">
    <location>
        <position position="300"/>
    </location>
</feature>
<organism evidence="7">
    <name type="scientific">marine sediment metagenome</name>
    <dbReference type="NCBI Taxonomy" id="412755"/>
    <lineage>
        <taxon>unclassified sequences</taxon>
        <taxon>metagenomes</taxon>
        <taxon>ecological metagenomes</taxon>
    </lineage>
</organism>
<dbReference type="InterPro" id="IPR004493">
    <property type="entry name" value="Leu-tRNA-synth_Ia_arc/euk"/>
</dbReference>
<dbReference type="Gene3D" id="3.90.740.10">
    <property type="entry name" value="Valyl/Leucyl/Isoleucyl-tRNA synthetase, editing domain"/>
    <property type="match status" value="1"/>
</dbReference>